<evidence type="ECO:0000259" key="1">
    <source>
        <dbReference type="Pfam" id="PF10022"/>
    </source>
</evidence>
<keyword evidence="3" id="KW-1185">Reference proteome</keyword>
<evidence type="ECO:0000313" key="3">
    <source>
        <dbReference type="Proteomes" id="UP000557307"/>
    </source>
</evidence>
<dbReference type="PANTHER" id="PTHR35339:SF3">
    <property type="entry name" value="DUF2264 DOMAIN-CONTAINING PROTEIN"/>
    <property type="match status" value="1"/>
</dbReference>
<dbReference type="InterPro" id="IPR049349">
    <property type="entry name" value="DUF2264_N"/>
</dbReference>
<dbReference type="AlphaFoldDB" id="A0A840TYB8"/>
<dbReference type="Proteomes" id="UP000557307">
    <property type="component" value="Unassembled WGS sequence"/>
</dbReference>
<organism evidence="2 3">
    <name type="scientific">Rhabdobacter roseus</name>
    <dbReference type="NCBI Taxonomy" id="1655419"/>
    <lineage>
        <taxon>Bacteria</taxon>
        <taxon>Pseudomonadati</taxon>
        <taxon>Bacteroidota</taxon>
        <taxon>Cytophagia</taxon>
        <taxon>Cytophagales</taxon>
        <taxon>Cytophagaceae</taxon>
        <taxon>Rhabdobacter</taxon>
    </lineage>
</organism>
<name>A0A840TYB8_9BACT</name>
<dbReference type="PIRSF" id="PIRSF014753">
    <property type="entry name" value="UCP014753"/>
    <property type="match status" value="1"/>
</dbReference>
<proteinExistence type="predicted"/>
<accession>A0A840TYB8</accession>
<dbReference type="Pfam" id="PF10022">
    <property type="entry name" value="DUF2264"/>
    <property type="match status" value="1"/>
</dbReference>
<dbReference type="PANTHER" id="PTHR35339">
    <property type="entry name" value="LINALOOL DEHYDRATASE_ISOMERASE DOMAIN-CONTAINING PROTEIN"/>
    <property type="match status" value="1"/>
</dbReference>
<sequence>MLRRFFLKSLSTTPFLGLAGFAPSLAPSDRQYWVSHLDKLARPVLENLANNRLKATMPVEEKKNANRASVSHLEAFGRLMAGIGPWLNRSDITDPTEQQLHVQCTQWARQALDNATNPAAADFMNFKEGGQPLVDAAFLAHGLVRAPRLWESMPESVKKNTAAALLSSRIIRPGPSNWLLFSGMVEAFFAKYGYDYDKMRLDYAIRQHEQWYKGDGIYGDGANFHWDYYNSFVIQPFLYDILTEIVPKERVYQKMYEDVTKRAVRYAAVQERLIAPDGTYPVIGRSIVYRAGAFQHLANMALHEKLPEGVSPAQVRSALTAVIKKTTESPANFDKNGWLTIGLNGHQPGLGESYISTGSLYLCAEVLLPLGLPEGHAFWSGAATDWTSRKVWSGTDLPADHAI</sequence>
<feature type="domain" description="DUF2264" evidence="1">
    <location>
        <begin position="29"/>
        <end position="386"/>
    </location>
</feature>
<comment type="caution">
    <text evidence="2">The sequence shown here is derived from an EMBL/GenBank/DDBJ whole genome shotgun (WGS) entry which is preliminary data.</text>
</comment>
<dbReference type="RefSeq" id="WP_184174557.1">
    <property type="nucleotide sequence ID" value="NZ_JACHGF010000003.1"/>
</dbReference>
<gene>
    <name evidence="2" type="ORF">HNQ92_002782</name>
</gene>
<reference evidence="2 3" key="1">
    <citation type="submission" date="2020-08" db="EMBL/GenBank/DDBJ databases">
        <title>Genomic Encyclopedia of Type Strains, Phase IV (KMG-IV): sequencing the most valuable type-strain genomes for metagenomic binning, comparative biology and taxonomic classification.</title>
        <authorList>
            <person name="Goeker M."/>
        </authorList>
    </citation>
    <scope>NUCLEOTIDE SEQUENCE [LARGE SCALE GENOMIC DNA]</scope>
    <source>
        <strain evidence="2 3">DSM 105074</strain>
    </source>
</reference>
<dbReference type="EMBL" id="JACHGF010000003">
    <property type="protein sequence ID" value="MBB5284639.1"/>
    <property type="molecule type" value="Genomic_DNA"/>
</dbReference>
<evidence type="ECO:0000313" key="2">
    <source>
        <dbReference type="EMBL" id="MBB5284639.1"/>
    </source>
</evidence>
<protein>
    <recommendedName>
        <fullName evidence="1">DUF2264 domain-containing protein</fullName>
    </recommendedName>
</protein>
<dbReference type="InterPro" id="IPR016624">
    <property type="entry name" value="UCP014753"/>
</dbReference>